<dbReference type="EMBL" id="MU003531">
    <property type="protein sequence ID" value="KAF2465131.1"/>
    <property type="molecule type" value="Genomic_DNA"/>
</dbReference>
<name>A0ACB6QE09_9PLEO</name>
<comment type="caution">
    <text evidence="1">The sequence shown here is derived from an EMBL/GenBank/DDBJ whole genome shotgun (WGS) entry which is preliminary data.</text>
</comment>
<dbReference type="Proteomes" id="UP000799755">
    <property type="component" value="Unassembled WGS sequence"/>
</dbReference>
<organism evidence="1 2">
    <name type="scientific">Lindgomyces ingoldianus</name>
    <dbReference type="NCBI Taxonomy" id="673940"/>
    <lineage>
        <taxon>Eukaryota</taxon>
        <taxon>Fungi</taxon>
        <taxon>Dikarya</taxon>
        <taxon>Ascomycota</taxon>
        <taxon>Pezizomycotina</taxon>
        <taxon>Dothideomycetes</taxon>
        <taxon>Pleosporomycetidae</taxon>
        <taxon>Pleosporales</taxon>
        <taxon>Lindgomycetaceae</taxon>
        <taxon>Lindgomyces</taxon>
    </lineage>
</organism>
<proteinExistence type="predicted"/>
<accession>A0ACB6QE09</accession>
<sequence length="853" mass="94196">MMLHYLPILPPCTFFSLLVNSIFTEASSPVLMFAELVVTLSHMTVLHASGASPSFTAKPGNSFLPVDLGLRTEQLSNVPKLCLLYRSMEAFQMPQFAPITPHFKVGMKSSEDEKSTCEPTIPVCRINHNIRNTCLPYERYRPNYKFKAIRLWKTLLSLDKEELTKRFYIGPWQRKQTTIYPFLTGLRTTIDWRAEGPKNPYIVSISSIAAVGNWINIHSSQPVKCVVEGIFSSANEASGVLVSVLYVGQIDGKLGAGNALADLIGDATRAKTVTFLLTNRFNLSVEVVSLLGRFDRLINTAEREGENEEKLSESTFSNCLRSLGEGQERLRRPPGRAAYRASNGPYYGSYKVNRNGHVFSTNVPSSYDTYTYLSSSLSPQNRPIVQYYASLEALAAYAVVILNVGSCQTTSAYTSGGLQIKNLPFSFAFCTQTGPMKGAPYTYNLLLLKNDAATAVTYLLLNSSTTSNPMHWIPLASPADSNIKAAVAIFHKYMPKFRGPLEQISQDPISHNLLQVGYRCQAHIQASYRSQVGTLEKVNSRIRIGSDHILFLLDTPPVLVLSLLEISCLCLLHGTEILYLSCPQTQKYQHGTVPQRVLSTNVREYRLSKRDPTRALAVHVNGKRFWIGCNNSEDESRELGLVGGVALSRDVKQPLRLQITPEVVGESAARVEYSSSTSPRKREGYALKAEDTQVTKTCFLLPLGMRSEHDVFSANRVLLTTYISTRQILSGGASYIPYGVMGCGVIRGVDRSLSIAPTNLLETITVFIGGVGNLSLGTFFFPNLVSIYTGHSVARVSRDIIPMYCTIHSLGIAPISPYNTLIPPCLDLDPLSSRLPYVPSSAHARVMSPESRS</sequence>
<protein>
    <submittedName>
        <fullName evidence="1">Uncharacterized protein</fullName>
    </submittedName>
</protein>
<reference evidence="1" key="1">
    <citation type="journal article" date="2020" name="Stud. Mycol.">
        <title>101 Dothideomycetes genomes: a test case for predicting lifestyles and emergence of pathogens.</title>
        <authorList>
            <person name="Haridas S."/>
            <person name="Albert R."/>
            <person name="Binder M."/>
            <person name="Bloem J."/>
            <person name="Labutti K."/>
            <person name="Salamov A."/>
            <person name="Andreopoulos B."/>
            <person name="Baker S."/>
            <person name="Barry K."/>
            <person name="Bills G."/>
            <person name="Bluhm B."/>
            <person name="Cannon C."/>
            <person name="Castanera R."/>
            <person name="Culley D."/>
            <person name="Daum C."/>
            <person name="Ezra D."/>
            <person name="Gonzalez J."/>
            <person name="Henrissat B."/>
            <person name="Kuo A."/>
            <person name="Liang C."/>
            <person name="Lipzen A."/>
            <person name="Lutzoni F."/>
            <person name="Magnuson J."/>
            <person name="Mondo S."/>
            <person name="Nolan M."/>
            <person name="Ohm R."/>
            <person name="Pangilinan J."/>
            <person name="Park H.-J."/>
            <person name="Ramirez L."/>
            <person name="Alfaro M."/>
            <person name="Sun H."/>
            <person name="Tritt A."/>
            <person name="Yoshinaga Y."/>
            <person name="Zwiers L.-H."/>
            <person name="Turgeon B."/>
            <person name="Goodwin S."/>
            <person name="Spatafora J."/>
            <person name="Crous P."/>
            <person name="Grigoriev I."/>
        </authorList>
    </citation>
    <scope>NUCLEOTIDE SEQUENCE</scope>
    <source>
        <strain evidence="1">ATCC 200398</strain>
    </source>
</reference>
<keyword evidence="2" id="KW-1185">Reference proteome</keyword>
<evidence type="ECO:0000313" key="1">
    <source>
        <dbReference type="EMBL" id="KAF2465131.1"/>
    </source>
</evidence>
<evidence type="ECO:0000313" key="2">
    <source>
        <dbReference type="Proteomes" id="UP000799755"/>
    </source>
</evidence>
<gene>
    <name evidence="1" type="ORF">BDR25DRAFT_396347</name>
</gene>